<name>A0A1D2MK17_ORCCI</name>
<dbReference type="OrthoDB" id="9974421at2759"/>
<dbReference type="FunFam" id="3.40.50.1820:FF:000057">
    <property type="entry name" value="Lipase"/>
    <property type="match status" value="1"/>
</dbReference>
<evidence type="ECO:0000256" key="3">
    <source>
        <dbReference type="ARBA" id="ARBA00022801"/>
    </source>
</evidence>
<evidence type="ECO:0000256" key="2">
    <source>
        <dbReference type="ARBA" id="ARBA00022729"/>
    </source>
</evidence>
<dbReference type="AlphaFoldDB" id="A0A1D2MK17"/>
<dbReference type="PIRSF" id="PIRSF000862">
    <property type="entry name" value="Steryl_ester_lip"/>
    <property type="match status" value="1"/>
</dbReference>
<evidence type="ECO:0000256" key="5">
    <source>
        <dbReference type="ARBA" id="ARBA00023098"/>
    </source>
</evidence>
<reference evidence="9 10" key="1">
    <citation type="journal article" date="2016" name="Genome Biol. Evol.">
        <title>Gene Family Evolution Reflects Adaptation to Soil Environmental Stressors in the Genome of the Collembolan Orchesella cincta.</title>
        <authorList>
            <person name="Faddeeva-Vakhrusheva A."/>
            <person name="Derks M.F."/>
            <person name="Anvar S.Y."/>
            <person name="Agamennone V."/>
            <person name="Suring W."/>
            <person name="Smit S."/>
            <person name="van Straalen N.M."/>
            <person name="Roelofs D."/>
        </authorList>
    </citation>
    <scope>NUCLEOTIDE SEQUENCE [LARGE SCALE GENOMIC DNA]</scope>
    <source>
        <tissue evidence="9">Mixed pool</tissue>
    </source>
</reference>
<sequence length="404" mass="45792">MKNKILWSSFGFLIVALFCNSYDLFNFRKRKCPTYKPLHFEITFSHRQQCFQSVSEGPGPSKAYINLNTVEEINYRGYDARTYTILSKDGYYTAVYRISGGKNSPPRKGKKSVLIFHGYGASAKSWIIQPGSRNLAFTLVDAGYEVWLGNMRGTTPSKNHTHLNADKDLEYWKFGVESMSTLDLPPLVDLILRETETDKLYYACHSWGCGMYTAALVDVPELNNKFKAGFFLAPSVFFGSVYNPIMVLFPPVTGTPLESLLFWLLRGKVNGEPNAIATSLGLVTEKICEWSYLRCGICDNILFAIYGTDPEQLDYAELPNIMKKLQDNGALNIAYHAHQIDTNCNFQRYDFGPGQNLLKYGTTKPPSYNLSGISVPTYIFHAEKDNFVTPWDSEERGMRFHLSI</sequence>
<dbReference type="Proteomes" id="UP000094527">
    <property type="component" value="Unassembled WGS sequence"/>
</dbReference>
<keyword evidence="5" id="KW-0443">Lipid metabolism</keyword>
<dbReference type="InterPro" id="IPR029058">
    <property type="entry name" value="AB_hydrolase_fold"/>
</dbReference>
<comment type="similarity">
    <text evidence="1 7">Belongs to the AB hydrolase superfamily. Lipase family.</text>
</comment>
<dbReference type="GO" id="GO:0016788">
    <property type="term" value="F:hydrolase activity, acting on ester bonds"/>
    <property type="evidence" value="ECO:0007669"/>
    <property type="project" value="InterPro"/>
</dbReference>
<dbReference type="OMA" id="NADKWIN"/>
<dbReference type="Gene3D" id="3.40.50.1820">
    <property type="entry name" value="alpha/beta hydrolase"/>
    <property type="match status" value="1"/>
</dbReference>
<protein>
    <recommendedName>
        <fullName evidence="7">Lipase</fullName>
    </recommendedName>
</protein>
<keyword evidence="2" id="KW-0732">Signal</keyword>
<evidence type="ECO:0000256" key="1">
    <source>
        <dbReference type="ARBA" id="ARBA00010701"/>
    </source>
</evidence>
<keyword evidence="4 7" id="KW-0442">Lipid degradation</keyword>
<evidence type="ECO:0000313" key="10">
    <source>
        <dbReference type="Proteomes" id="UP000094527"/>
    </source>
</evidence>
<accession>A0A1D2MK17</accession>
<evidence type="ECO:0000256" key="4">
    <source>
        <dbReference type="ARBA" id="ARBA00022963"/>
    </source>
</evidence>
<dbReference type="SUPFAM" id="SSF53474">
    <property type="entry name" value="alpha/beta-Hydrolases"/>
    <property type="match status" value="1"/>
</dbReference>
<dbReference type="GO" id="GO:0016042">
    <property type="term" value="P:lipid catabolic process"/>
    <property type="evidence" value="ECO:0007669"/>
    <property type="project" value="UniProtKB-KW"/>
</dbReference>
<dbReference type="InterPro" id="IPR025483">
    <property type="entry name" value="Lipase_euk"/>
</dbReference>
<feature type="domain" description="AB hydrolase-1" evidence="8">
    <location>
        <begin position="112"/>
        <end position="392"/>
    </location>
</feature>
<proteinExistence type="inferred from homology"/>
<dbReference type="Pfam" id="PF00561">
    <property type="entry name" value="Abhydrolase_1"/>
    <property type="match status" value="1"/>
</dbReference>
<evidence type="ECO:0000313" key="9">
    <source>
        <dbReference type="EMBL" id="ODM93308.1"/>
    </source>
</evidence>
<dbReference type="STRING" id="48709.A0A1D2MK17"/>
<organism evidence="9 10">
    <name type="scientific">Orchesella cincta</name>
    <name type="common">Springtail</name>
    <name type="synonym">Podura cincta</name>
    <dbReference type="NCBI Taxonomy" id="48709"/>
    <lineage>
        <taxon>Eukaryota</taxon>
        <taxon>Metazoa</taxon>
        <taxon>Ecdysozoa</taxon>
        <taxon>Arthropoda</taxon>
        <taxon>Hexapoda</taxon>
        <taxon>Collembola</taxon>
        <taxon>Entomobryomorpha</taxon>
        <taxon>Entomobryoidea</taxon>
        <taxon>Orchesellidae</taxon>
        <taxon>Orchesellinae</taxon>
        <taxon>Orchesella</taxon>
    </lineage>
</organism>
<keyword evidence="10" id="KW-1185">Reference proteome</keyword>
<dbReference type="PANTHER" id="PTHR11005">
    <property type="entry name" value="LYSOSOMAL ACID LIPASE-RELATED"/>
    <property type="match status" value="1"/>
</dbReference>
<keyword evidence="6" id="KW-0325">Glycoprotein</keyword>
<comment type="caution">
    <text evidence="9">The sequence shown here is derived from an EMBL/GenBank/DDBJ whole genome shotgun (WGS) entry which is preliminary data.</text>
</comment>
<evidence type="ECO:0000259" key="8">
    <source>
        <dbReference type="Pfam" id="PF00561"/>
    </source>
</evidence>
<dbReference type="EMBL" id="LJIJ01001026">
    <property type="protein sequence ID" value="ODM93308.1"/>
    <property type="molecule type" value="Genomic_DNA"/>
</dbReference>
<evidence type="ECO:0000256" key="6">
    <source>
        <dbReference type="ARBA" id="ARBA00023180"/>
    </source>
</evidence>
<evidence type="ECO:0000256" key="7">
    <source>
        <dbReference type="PIRNR" id="PIRNR000862"/>
    </source>
</evidence>
<gene>
    <name evidence="9" type="ORF">Ocin01_13376</name>
</gene>
<dbReference type="InterPro" id="IPR000073">
    <property type="entry name" value="AB_hydrolase_1"/>
</dbReference>
<keyword evidence="3 7" id="KW-0378">Hydrolase</keyword>